<keyword evidence="11" id="KW-0548">Nucleotidyltransferase</keyword>
<evidence type="ECO:0000313" key="11">
    <source>
        <dbReference type="EMBL" id="KDN53989.1"/>
    </source>
</evidence>
<accession>A0A066WSN4</accession>
<comment type="pathway">
    <text evidence="3">Amino-sugar metabolism; N-acetylneuraminate metabolism.</text>
</comment>
<dbReference type="GO" id="GO:0016788">
    <property type="term" value="F:hydrolase activity, acting on ester bonds"/>
    <property type="evidence" value="ECO:0007669"/>
    <property type="project" value="InterPro"/>
</dbReference>
<dbReference type="CDD" id="cd02513">
    <property type="entry name" value="CMP-NeuAc_Synthase"/>
    <property type="match status" value="1"/>
</dbReference>
<dbReference type="InterPro" id="IPR029044">
    <property type="entry name" value="Nucleotide-diphossugar_trans"/>
</dbReference>
<name>A0A066WSN4_9FLAO</name>
<dbReference type="Pfam" id="PF02348">
    <property type="entry name" value="CTP_transf_3"/>
    <property type="match status" value="1"/>
</dbReference>
<evidence type="ECO:0000256" key="5">
    <source>
        <dbReference type="ARBA" id="ARBA00010726"/>
    </source>
</evidence>
<dbReference type="InterPro" id="IPR036412">
    <property type="entry name" value="HAD-like_sf"/>
</dbReference>
<dbReference type="STRING" id="1492738.FEM21_29270"/>
<dbReference type="Proteomes" id="UP000027064">
    <property type="component" value="Unassembled WGS sequence"/>
</dbReference>
<keyword evidence="12" id="KW-1185">Reference proteome</keyword>
<dbReference type="SUPFAM" id="SSF56784">
    <property type="entry name" value="HAD-like"/>
    <property type="match status" value="1"/>
</dbReference>
<comment type="similarity">
    <text evidence="4">Belongs to the KdsC family.</text>
</comment>
<comment type="similarity">
    <text evidence="5">Belongs to the CMP-NeuNAc synthase family.</text>
</comment>
<evidence type="ECO:0000256" key="1">
    <source>
        <dbReference type="ARBA" id="ARBA00001862"/>
    </source>
</evidence>
<comment type="cofactor">
    <cofactor evidence="2">
        <name>Mg(2+)</name>
        <dbReference type="ChEBI" id="CHEBI:18420"/>
    </cofactor>
</comment>
<evidence type="ECO:0000256" key="2">
    <source>
        <dbReference type="ARBA" id="ARBA00001946"/>
    </source>
</evidence>
<keyword evidence="8" id="KW-0479">Metal-binding</keyword>
<evidence type="ECO:0000313" key="12">
    <source>
        <dbReference type="Proteomes" id="UP000027064"/>
    </source>
</evidence>
<dbReference type="UniPathway" id="UPA00628"/>
<dbReference type="Gene3D" id="3.90.550.10">
    <property type="entry name" value="Spore Coat Polysaccharide Biosynthesis Protein SpsA, Chain A"/>
    <property type="match status" value="1"/>
</dbReference>
<dbReference type="InterPro" id="IPR010023">
    <property type="entry name" value="KdsC_fam"/>
</dbReference>
<evidence type="ECO:0000256" key="6">
    <source>
        <dbReference type="ARBA" id="ARBA00011881"/>
    </source>
</evidence>
<dbReference type="EMBL" id="JNCA01000030">
    <property type="protein sequence ID" value="KDN53989.1"/>
    <property type="molecule type" value="Genomic_DNA"/>
</dbReference>
<dbReference type="OrthoDB" id="9805604at2"/>
<evidence type="ECO:0000256" key="8">
    <source>
        <dbReference type="ARBA" id="ARBA00022723"/>
    </source>
</evidence>
<dbReference type="SFLD" id="SFLDS00003">
    <property type="entry name" value="Haloacid_Dehalogenase"/>
    <property type="match status" value="1"/>
</dbReference>
<keyword evidence="10" id="KW-0460">Magnesium</keyword>
<dbReference type="GO" id="GO:0008781">
    <property type="term" value="F:N-acylneuraminate cytidylyltransferase activity"/>
    <property type="evidence" value="ECO:0007669"/>
    <property type="project" value="UniProtKB-EC"/>
</dbReference>
<dbReference type="InterPro" id="IPR023214">
    <property type="entry name" value="HAD_sf"/>
</dbReference>
<evidence type="ECO:0000256" key="4">
    <source>
        <dbReference type="ARBA" id="ARBA00005893"/>
    </source>
</evidence>
<evidence type="ECO:0000256" key="9">
    <source>
        <dbReference type="ARBA" id="ARBA00022801"/>
    </source>
</evidence>
<dbReference type="Pfam" id="PF08282">
    <property type="entry name" value="Hydrolase_3"/>
    <property type="match status" value="1"/>
</dbReference>
<comment type="catalytic activity">
    <reaction evidence="1">
        <text>an N-acylneuraminate + CTP = a CMP-N-acyl-beta-neuraminate + diphosphate</text>
        <dbReference type="Rhea" id="RHEA:11344"/>
        <dbReference type="ChEBI" id="CHEBI:33019"/>
        <dbReference type="ChEBI" id="CHEBI:37563"/>
        <dbReference type="ChEBI" id="CHEBI:60073"/>
        <dbReference type="ChEBI" id="CHEBI:68671"/>
        <dbReference type="EC" id="2.7.7.43"/>
    </reaction>
</comment>
<keyword evidence="9" id="KW-0378">Hydrolase</keyword>
<dbReference type="SFLD" id="SFLDG01136">
    <property type="entry name" value="C1.6:_Phosphoserine_Phosphatas"/>
    <property type="match status" value="1"/>
</dbReference>
<evidence type="ECO:0000256" key="3">
    <source>
        <dbReference type="ARBA" id="ARBA00005141"/>
    </source>
</evidence>
<evidence type="ECO:0000256" key="10">
    <source>
        <dbReference type="ARBA" id="ARBA00022842"/>
    </source>
</evidence>
<dbReference type="GO" id="GO:0046872">
    <property type="term" value="F:metal ion binding"/>
    <property type="evidence" value="ECO:0007669"/>
    <property type="project" value="UniProtKB-KW"/>
</dbReference>
<comment type="caution">
    <text evidence="11">The sequence shown here is derived from an EMBL/GenBank/DDBJ whole genome shotgun (WGS) entry which is preliminary data.</text>
</comment>
<dbReference type="Gene3D" id="3.40.50.1000">
    <property type="entry name" value="HAD superfamily/HAD-like"/>
    <property type="match status" value="1"/>
</dbReference>
<dbReference type="EC" id="2.7.7.43" evidence="7"/>
<dbReference type="PATRIC" id="fig|1492738.3.peg.2914"/>
<dbReference type="eggNOG" id="COG1778">
    <property type="taxonomic scope" value="Bacteria"/>
</dbReference>
<dbReference type="PANTHER" id="PTHR21485">
    <property type="entry name" value="HAD SUPERFAMILY MEMBERS CMAS AND KDSC"/>
    <property type="match status" value="1"/>
</dbReference>
<keyword evidence="11" id="KW-0808">Transferase</keyword>
<dbReference type="SUPFAM" id="SSF53448">
    <property type="entry name" value="Nucleotide-diphospho-sugar transferases"/>
    <property type="match status" value="1"/>
</dbReference>
<comment type="subunit">
    <text evidence="6">Homotetramer.</text>
</comment>
<dbReference type="NCBIfam" id="TIGR01670">
    <property type="entry name" value="KdsC-phosphatas"/>
    <property type="match status" value="1"/>
</dbReference>
<dbReference type="AlphaFoldDB" id="A0A066WSN4"/>
<proteinExistence type="inferred from homology"/>
<dbReference type="InterPro" id="IPR003329">
    <property type="entry name" value="Cytidylyl_trans"/>
</dbReference>
<dbReference type="PANTHER" id="PTHR21485:SF3">
    <property type="entry name" value="N-ACYLNEURAMINATE CYTIDYLYLTRANSFERASE"/>
    <property type="match status" value="1"/>
</dbReference>
<sequence>MKKIAIIPLRKDSKGIPAKNKKKLLGRPLFSWVLAEAVFSELDAVYVFTDDVEIIDFITKEYHWTTKVKALLRSDENAGDTASTESAMLEFAEQIEYDFDILCLLQATSPMTTAADINAVLDKIENEKYDSALTVVNTHRFTWNTDGTPQNYDMFNRPRRQDFEGLLIENGAVYATTKEAFINSKSRLSANIGLVQMAETTLVEIDSMTDWKIVEQLLAARLKKSKKHQRIDYLVLDVDGVFTNGQVFYSADGELAKAFDMRDGMGLEILRQHQVEVVVLTSENSPLVAQRMKKLQIENTFLGVKDKYAFLQHFVKTRNTNFAALAYIGDDVNDLANICSVGWSFTPANTTEIVKHHADYLLTKASADGAIRETCEKIIAYNERYEQL</sequence>
<reference evidence="11 12" key="1">
    <citation type="submission" date="2014-05" db="EMBL/GenBank/DDBJ databases">
        <title>Genome Sequence of Flavobacterium sp. EM1321.</title>
        <authorList>
            <person name="Shin S.-K."/>
            <person name="Yi H."/>
        </authorList>
    </citation>
    <scope>NUCLEOTIDE SEQUENCE [LARGE SCALE GENOMIC DNA]</scope>
    <source>
        <strain evidence="11 12">EM1321</strain>
    </source>
</reference>
<gene>
    <name evidence="11" type="ORF">FEM21_29270</name>
</gene>
<dbReference type="eggNOG" id="COG1083">
    <property type="taxonomic scope" value="Bacteria"/>
</dbReference>
<dbReference type="RefSeq" id="WP_035661851.1">
    <property type="nucleotide sequence ID" value="NZ_JNCA01000030.1"/>
</dbReference>
<dbReference type="GO" id="GO:0006054">
    <property type="term" value="P:N-acetylneuraminate metabolic process"/>
    <property type="evidence" value="ECO:0007669"/>
    <property type="project" value="UniProtKB-UniPathway"/>
</dbReference>
<organism evidence="11 12">
    <name type="scientific">Flavobacterium seoulense</name>
    <dbReference type="NCBI Taxonomy" id="1492738"/>
    <lineage>
        <taxon>Bacteria</taxon>
        <taxon>Pseudomonadati</taxon>
        <taxon>Bacteroidota</taxon>
        <taxon>Flavobacteriia</taxon>
        <taxon>Flavobacteriales</taxon>
        <taxon>Flavobacteriaceae</taxon>
        <taxon>Flavobacterium</taxon>
    </lineage>
</organism>
<dbReference type="InterPro" id="IPR050793">
    <property type="entry name" value="CMP-NeuNAc_synthase"/>
</dbReference>
<evidence type="ECO:0000256" key="7">
    <source>
        <dbReference type="ARBA" id="ARBA00012491"/>
    </source>
</evidence>
<dbReference type="SFLD" id="SFLDG01138">
    <property type="entry name" value="C1.6.2:_Deoxy-d-mannose-octulo"/>
    <property type="match status" value="1"/>
</dbReference>
<protein>
    <recommendedName>
        <fullName evidence="7">N-acylneuraminate cytidylyltransferase</fullName>
        <ecNumber evidence="7">2.7.7.43</ecNumber>
    </recommendedName>
</protein>